<organism evidence="2 3">
    <name type="scientific">Discina gigas</name>
    <dbReference type="NCBI Taxonomy" id="1032678"/>
    <lineage>
        <taxon>Eukaryota</taxon>
        <taxon>Fungi</taxon>
        <taxon>Dikarya</taxon>
        <taxon>Ascomycota</taxon>
        <taxon>Pezizomycotina</taxon>
        <taxon>Pezizomycetes</taxon>
        <taxon>Pezizales</taxon>
        <taxon>Discinaceae</taxon>
        <taxon>Discina</taxon>
    </lineage>
</organism>
<dbReference type="Proteomes" id="UP001447188">
    <property type="component" value="Unassembled WGS sequence"/>
</dbReference>
<gene>
    <name evidence="2" type="ORF">Q9L58_000443</name>
</gene>
<name>A0ABR3GX72_9PEZI</name>
<feature type="region of interest" description="Disordered" evidence="1">
    <location>
        <begin position="195"/>
        <end position="217"/>
    </location>
</feature>
<evidence type="ECO:0000256" key="1">
    <source>
        <dbReference type="SAM" id="MobiDB-lite"/>
    </source>
</evidence>
<comment type="caution">
    <text evidence="2">The sequence shown here is derived from an EMBL/GenBank/DDBJ whole genome shotgun (WGS) entry which is preliminary data.</text>
</comment>
<accession>A0ABR3GX72</accession>
<protein>
    <submittedName>
        <fullName evidence="2">Uncharacterized protein</fullName>
    </submittedName>
</protein>
<evidence type="ECO:0000313" key="3">
    <source>
        <dbReference type="Proteomes" id="UP001447188"/>
    </source>
</evidence>
<dbReference type="EMBL" id="JBBBZM010000003">
    <property type="protein sequence ID" value="KAL0640473.1"/>
    <property type="molecule type" value="Genomic_DNA"/>
</dbReference>
<sequence>MSPSFLPRCQNELHLEVPPLDLSTSLAELGVCAAMGNPVFIRRPSWDFNVEENLNCNVEQISKSIHESWAPLCAFCDLPGPHQYNQTNLDNQKQTFKSQEEVSTEEYRVLEPQLYQFPSLTYGHPCRTPSTPPPSICSEGSLDDDQEEITWHSFLRQPYSMVEIDYQLQLFSIQQQENAEEAELQVDLESAEIEQPKDKMRLGNKSLSSVEKASGTLKRRISRAIKRSLSR</sequence>
<evidence type="ECO:0000313" key="2">
    <source>
        <dbReference type="EMBL" id="KAL0640473.1"/>
    </source>
</evidence>
<reference evidence="2 3" key="1">
    <citation type="submission" date="2024-02" db="EMBL/GenBank/DDBJ databases">
        <title>Discinaceae phylogenomics.</title>
        <authorList>
            <person name="Dirks A.C."/>
            <person name="James T.Y."/>
        </authorList>
    </citation>
    <scope>NUCLEOTIDE SEQUENCE [LARGE SCALE GENOMIC DNA]</scope>
    <source>
        <strain evidence="2 3">ACD0624</strain>
    </source>
</reference>
<proteinExistence type="predicted"/>
<keyword evidence="3" id="KW-1185">Reference proteome</keyword>